<dbReference type="SUPFAM" id="SSF56935">
    <property type="entry name" value="Porins"/>
    <property type="match status" value="1"/>
</dbReference>
<dbReference type="InterPro" id="IPR008969">
    <property type="entry name" value="CarboxyPept-like_regulatory"/>
</dbReference>
<keyword evidence="3" id="KW-0998">Cell outer membrane</keyword>
<feature type="signal peptide" evidence="4">
    <location>
        <begin position="1"/>
        <end position="20"/>
    </location>
</feature>
<dbReference type="Pfam" id="PF14905">
    <property type="entry name" value="OMP_b-brl_3"/>
    <property type="match status" value="1"/>
</dbReference>
<keyword evidence="7" id="KW-0675">Receptor</keyword>
<feature type="domain" description="Outer membrane protein beta-barrel" evidence="6">
    <location>
        <begin position="554"/>
        <end position="904"/>
    </location>
</feature>
<keyword evidence="8" id="KW-1185">Reference proteome</keyword>
<dbReference type="PANTHER" id="PTHR40980">
    <property type="entry name" value="PLUG DOMAIN-CONTAINING PROTEIN"/>
    <property type="match status" value="1"/>
</dbReference>
<evidence type="ECO:0000313" key="8">
    <source>
        <dbReference type="Proteomes" id="UP000290283"/>
    </source>
</evidence>
<accession>A0A4Q1K4R8</accession>
<proteinExistence type="predicted"/>
<evidence type="ECO:0000256" key="4">
    <source>
        <dbReference type="SAM" id="SignalP"/>
    </source>
</evidence>
<dbReference type="EMBL" id="SBKO01000001">
    <property type="protein sequence ID" value="RXR20748.1"/>
    <property type="molecule type" value="Genomic_DNA"/>
</dbReference>
<evidence type="ECO:0000256" key="1">
    <source>
        <dbReference type="ARBA" id="ARBA00004442"/>
    </source>
</evidence>
<dbReference type="OrthoDB" id="9768470at2"/>
<evidence type="ECO:0000256" key="3">
    <source>
        <dbReference type="ARBA" id="ARBA00023237"/>
    </source>
</evidence>
<dbReference type="GO" id="GO:0009279">
    <property type="term" value="C:cell outer membrane"/>
    <property type="evidence" value="ECO:0007669"/>
    <property type="project" value="UniProtKB-SubCell"/>
</dbReference>
<evidence type="ECO:0000259" key="5">
    <source>
        <dbReference type="Pfam" id="PF07715"/>
    </source>
</evidence>
<dbReference type="InterPro" id="IPR041700">
    <property type="entry name" value="OMP_b-brl_3"/>
</dbReference>
<keyword evidence="4" id="KW-0732">Signal</keyword>
<evidence type="ECO:0000256" key="2">
    <source>
        <dbReference type="ARBA" id="ARBA00023136"/>
    </source>
</evidence>
<feature type="chain" id="PRO_5020725460" evidence="4">
    <location>
        <begin position="21"/>
        <end position="937"/>
    </location>
</feature>
<dbReference type="InterPro" id="IPR012910">
    <property type="entry name" value="Plug_dom"/>
</dbReference>
<dbReference type="Gene3D" id="2.60.40.1120">
    <property type="entry name" value="Carboxypeptidase-like, regulatory domain"/>
    <property type="match status" value="1"/>
</dbReference>
<sequence>MKLNLSILFLLLSLCTFGQKATISGIISDKDLNNEPLAFANVVIKGTTNGATTDIDGKFAIETTAGTHIIVFSFLGYESKEITVTVAEGENKTINQTLGSGSVTLQDVVVKATASKEKETALLLEQKKAVEIKQSIGAQEMSRKGVSDVEEGLTKITGISKVESRGLFVRGLEDRYNNLLINDLAVPSNNPFKKILPLDIFPTDIVSIIETYKTFNTNIYGDFAGGTFNIITANSGKSQTKVNFGAGYTTGNNLSKFLRSKDASSTSDFFGFSGNERDIPKVIGKSIPSNHIFTKEEAINGFGSGFDVEEDKSPLNTSFGVTHTQKFNIGEKQNSFQYLLSANFDNKYQVREGVDRFFETQLGVYDNNLYTTKYKYITNSSLLGALNFKSKRLNVTSNTFFLNSTENTIQDQLGFVNTQSTQTDTFIRLNELQQTKYLNTQLFAKYKLTSNERHNVKAGVSYTKTNMELPDRKSFRGSKIDEEKTAISYGGNSISRQYYDYDGKYHISGLAEYSWNFGKKEIEESNKLTVGYNGYINKMNSKFRFVISQPVSGATATDGVFNTNTPDSQLLSEIQNGNVTYKDGSTSSYKSKLFEFVNAGYLDIALKFGSKIDLNAGVRTEQTTKEIKYRPTGSFDDPYTVVTTEKLDFLPSINGKYKLTENSNIRLAASKTITRPVTMEAFPSEFVNPDGTLEQGNIKVENSDNYNVDLKYELFPTNKELVSVTAFSKIIQNPIERLFTQSAGSGGQIITYDNSKKAVLYGAELEAIFQLEKISNVLKNFSLGSNVSYLDSKVDIYLTKDKKTSIETIANDPNPSRKLQGASSWIINTDLKYESEFSKNWKNTMTLVYNRYSKRIYAVGTNKLDHYYEMPFDKLDFVWGNKLGEKWEVKFSVDNILNPKYKIEMGDKSRVKINESDLTIKDYKKGVGFSFNLAYTF</sequence>
<dbReference type="Gene3D" id="2.40.170.20">
    <property type="entry name" value="TonB-dependent receptor, beta-barrel domain"/>
    <property type="match status" value="1"/>
</dbReference>
<dbReference type="PANTHER" id="PTHR40980:SF5">
    <property type="entry name" value="TONB-DEPENDENT RECEPTOR"/>
    <property type="match status" value="1"/>
</dbReference>
<reference evidence="8" key="1">
    <citation type="submission" date="2019-01" db="EMBL/GenBank/DDBJ databases">
        <title>Cytophagaceae bacterium strain CAR-16.</title>
        <authorList>
            <person name="Chen W.-M."/>
        </authorList>
    </citation>
    <scope>NUCLEOTIDE SEQUENCE [LARGE SCALE GENOMIC DNA]</scope>
    <source>
        <strain evidence="8">LLJ-11</strain>
    </source>
</reference>
<evidence type="ECO:0000259" key="6">
    <source>
        <dbReference type="Pfam" id="PF14905"/>
    </source>
</evidence>
<evidence type="ECO:0000313" key="7">
    <source>
        <dbReference type="EMBL" id="RXR20748.1"/>
    </source>
</evidence>
<dbReference type="RefSeq" id="WP_129433949.1">
    <property type="nucleotide sequence ID" value="NZ_SBKO01000001.1"/>
</dbReference>
<feature type="domain" description="TonB-dependent receptor plug" evidence="5">
    <location>
        <begin position="131"/>
        <end position="226"/>
    </location>
</feature>
<comment type="caution">
    <text evidence="7">The sequence shown here is derived from an EMBL/GenBank/DDBJ whole genome shotgun (WGS) entry which is preliminary data.</text>
</comment>
<organism evidence="7 8">
    <name type="scientific">Flavobacterium amnicola</name>
    <dbReference type="NCBI Taxonomy" id="2506422"/>
    <lineage>
        <taxon>Bacteria</taxon>
        <taxon>Pseudomonadati</taxon>
        <taxon>Bacteroidota</taxon>
        <taxon>Flavobacteriia</taxon>
        <taxon>Flavobacteriales</taxon>
        <taxon>Flavobacteriaceae</taxon>
        <taxon>Flavobacterium</taxon>
    </lineage>
</organism>
<dbReference type="InterPro" id="IPR037066">
    <property type="entry name" value="Plug_dom_sf"/>
</dbReference>
<keyword evidence="2" id="KW-0472">Membrane</keyword>
<comment type="subcellular location">
    <subcellularLocation>
        <location evidence="1">Cell outer membrane</location>
    </subcellularLocation>
</comment>
<gene>
    <name evidence="7" type="ORF">EQG63_02095</name>
</gene>
<name>A0A4Q1K4R8_9FLAO</name>
<dbReference type="Proteomes" id="UP000290283">
    <property type="component" value="Unassembled WGS sequence"/>
</dbReference>
<dbReference type="Pfam" id="PF13715">
    <property type="entry name" value="CarbopepD_reg_2"/>
    <property type="match status" value="1"/>
</dbReference>
<dbReference type="Gene3D" id="2.170.130.10">
    <property type="entry name" value="TonB-dependent receptor, plug domain"/>
    <property type="match status" value="1"/>
</dbReference>
<dbReference type="Pfam" id="PF07715">
    <property type="entry name" value="Plug"/>
    <property type="match status" value="1"/>
</dbReference>
<dbReference type="InterPro" id="IPR036942">
    <property type="entry name" value="Beta-barrel_TonB_sf"/>
</dbReference>
<dbReference type="SUPFAM" id="SSF49464">
    <property type="entry name" value="Carboxypeptidase regulatory domain-like"/>
    <property type="match status" value="1"/>
</dbReference>
<dbReference type="AlphaFoldDB" id="A0A4Q1K4R8"/>
<protein>
    <submittedName>
        <fullName evidence="7">TonB-dependent receptor</fullName>
    </submittedName>
</protein>